<name>A0AAW1UBQ5_9CUCU</name>
<protein>
    <submittedName>
        <fullName evidence="2">Uncharacterized protein</fullName>
    </submittedName>
</protein>
<dbReference type="AlphaFoldDB" id="A0AAW1UBQ5"/>
<feature type="region of interest" description="Disordered" evidence="1">
    <location>
        <begin position="17"/>
        <end position="39"/>
    </location>
</feature>
<organism evidence="2 3">
    <name type="scientific">Henosepilachna vigintioctopunctata</name>
    <dbReference type="NCBI Taxonomy" id="420089"/>
    <lineage>
        <taxon>Eukaryota</taxon>
        <taxon>Metazoa</taxon>
        <taxon>Ecdysozoa</taxon>
        <taxon>Arthropoda</taxon>
        <taxon>Hexapoda</taxon>
        <taxon>Insecta</taxon>
        <taxon>Pterygota</taxon>
        <taxon>Neoptera</taxon>
        <taxon>Endopterygota</taxon>
        <taxon>Coleoptera</taxon>
        <taxon>Polyphaga</taxon>
        <taxon>Cucujiformia</taxon>
        <taxon>Coccinelloidea</taxon>
        <taxon>Coccinellidae</taxon>
        <taxon>Epilachninae</taxon>
        <taxon>Epilachnini</taxon>
        <taxon>Henosepilachna</taxon>
    </lineage>
</organism>
<proteinExistence type="predicted"/>
<evidence type="ECO:0000313" key="2">
    <source>
        <dbReference type="EMBL" id="KAK9877351.1"/>
    </source>
</evidence>
<keyword evidence="3" id="KW-1185">Reference proteome</keyword>
<evidence type="ECO:0000256" key="1">
    <source>
        <dbReference type="SAM" id="MobiDB-lite"/>
    </source>
</evidence>
<evidence type="ECO:0000313" key="3">
    <source>
        <dbReference type="Proteomes" id="UP001431783"/>
    </source>
</evidence>
<feature type="non-terminal residue" evidence="2">
    <location>
        <position position="1"/>
    </location>
</feature>
<feature type="compositionally biased region" description="Low complexity" evidence="1">
    <location>
        <begin position="17"/>
        <end position="36"/>
    </location>
</feature>
<sequence>ESFPSDDFVGSDYVLSNSGTSSEVSSQSSEILSPLEKSFENRTMEPTILKSFTNEGSEGAEEVSDLNQLFEYFLITANYLPLIFLDIY</sequence>
<comment type="caution">
    <text evidence="2">The sequence shown here is derived from an EMBL/GenBank/DDBJ whole genome shotgun (WGS) entry which is preliminary data.</text>
</comment>
<gene>
    <name evidence="2" type="ORF">WA026_017748</name>
</gene>
<reference evidence="2 3" key="1">
    <citation type="submission" date="2023-03" db="EMBL/GenBank/DDBJ databases">
        <title>Genome insight into feeding habits of ladybird beetles.</title>
        <authorList>
            <person name="Li H.-S."/>
            <person name="Huang Y.-H."/>
            <person name="Pang H."/>
        </authorList>
    </citation>
    <scope>NUCLEOTIDE SEQUENCE [LARGE SCALE GENOMIC DNA]</scope>
    <source>
        <strain evidence="2">SYSU_2023b</strain>
        <tissue evidence="2">Whole body</tissue>
    </source>
</reference>
<dbReference type="Proteomes" id="UP001431783">
    <property type="component" value="Unassembled WGS sequence"/>
</dbReference>
<dbReference type="EMBL" id="JARQZJ010000041">
    <property type="protein sequence ID" value="KAK9877351.1"/>
    <property type="molecule type" value="Genomic_DNA"/>
</dbReference>
<accession>A0AAW1UBQ5</accession>